<dbReference type="Proteomes" id="UP000326837">
    <property type="component" value="Chromosome"/>
</dbReference>
<evidence type="ECO:0000313" key="2">
    <source>
        <dbReference type="Proteomes" id="UP000326837"/>
    </source>
</evidence>
<name>A0A5K7X7S6_9BACT</name>
<evidence type="ECO:0008006" key="3">
    <source>
        <dbReference type="Google" id="ProtNLM"/>
    </source>
</evidence>
<evidence type="ECO:0000313" key="1">
    <source>
        <dbReference type="EMBL" id="BBO31912.1"/>
    </source>
</evidence>
<dbReference type="RefSeq" id="WP_152097977.1">
    <property type="nucleotide sequence ID" value="NZ_AP021861.1"/>
</dbReference>
<protein>
    <recommendedName>
        <fullName evidence="3">PEP-CTERM protein-sorting domain-containing protein</fullName>
    </recommendedName>
</protein>
<accession>A0A5K7X7S6</accession>
<dbReference type="EMBL" id="AP021861">
    <property type="protein sequence ID" value="BBO31912.1"/>
    <property type="molecule type" value="Genomic_DNA"/>
</dbReference>
<dbReference type="KEGG" id="lpav:PLANPX_1524"/>
<reference evidence="2" key="1">
    <citation type="submission" date="2019-10" db="EMBL/GenBank/DDBJ databases">
        <title>Lacipirellula parvula gen. nov., sp. nov., representing a lineage of planctomycetes widespread in freshwater anoxic habitats, and description of the family Lacipirellulaceae.</title>
        <authorList>
            <person name="Dedysh S.N."/>
            <person name="Kulichevskaya I.S."/>
            <person name="Beletsky A.V."/>
            <person name="Rakitin A.L."/>
            <person name="Mardanov A.V."/>
            <person name="Ivanova A.A."/>
            <person name="Saltykova V.X."/>
            <person name="Rijpstra W.I.C."/>
            <person name="Sinninghe Damste J.S."/>
            <person name="Ravin N.V."/>
        </authorList>
    </citation>
    <scope>NUCLEOTIDE SEQUENCE [LARGE SCALE GENOMIC DNA]</scope>
    <source>
        <strain evidence="2">PX69</strain>
    </source>
</reference>
<dbReference type="AlphaFoldDB" id="A0A5K7X7S6"/>
<organism evidence="1 2">
    <name type="scientific">Lacipirellula parvula</name>
    <dbReference type="NCBI Taxonomy" id="2650471"/>
    <lineage>
        <taxon>Bacteria</taxon>
        <taxon>Pseudomonadati</taxon>
        <taxon>Planctomycetota</taxon>
        <taxon>Planctomycetia</taxon>
        <taxon>Pirellulales</taxon>
        <taxon>Lacipirellulaceae</taxon>
        <taxon>Lacipirellula</taxon>
    </lineage>
</organism>
<sequence length="816" mass="86808">MIANAPARRCALSSPQFRRIRELVACATLAVGAFVANSTDAALVYSVGDAEVLYTANQRNSLGLNYWADGNLGVVPLGNGQYDFYGANGSAPIRTTGTLANPAMSKSTVNIAGLPPGAYNYVAGGPVYTDPASGKRLMIYHAEKHASSGQDFYSVLGMAISTDSQGLNFRDLGLVVEPDVPMSQRTQSIDVGGGSFAVMNNQLYIYYRDYLEGGGSSELAVARAPLADIFNNASTYQGTSFSKYYDGGWTQPGLGGKSSPLEVGNPGNAWSSVSYNDYLGGLVMMSSAWPNMNGNNDLYMSSSTDGVTWSPRQVVVSTPGEQMYPTLIGTGADPTHTGQSFYAYYTDSQAGAWNRWSDAKLVRRLITLDPATNNPNPNPNPPTPTWTTVADYQDDFKTGGPATGWKYMWNTGAVGDASKYVPLQWSSSANAYNTTGGATREWNGTLHNDDYLMLNAEGGHPGRPGSYTIAGYTLQADDGAGKYRLTGSSIMKNDTVAFPGEDGLTMLFYLNNTRLASVDVSEFSLGTNFDRDLGSLKVGDTIYVMVGSGKNNNYDLFRDFNFTLQKYDSLPASDPNPIPQPVQQWQSVAGFRQDFKTGGPAAGWKYQWSSSGKLGDASKFSDLKWSSIAGAYNTTGAATTSFNGKARGDDYLTLGLDAGHPGRAGFYTIAGYTLQADDGGGVYRLTGGTLSKGDASKIGDEDGLELMVFVNNTLIGSIESILTDGSIKSFVRDLGQLVVGDTIYVMIGSAKNQNYDAFSNFNFTIERWTTVAGNNGSGVGGDIISSIPEPASASLMVAAAVGVAASSRRRAGRCVV</sequence>
<proteinExistence type="predicted"/>
<keyword evidence="2" id="KW-1185">Reference proteome</keyword>
<gene>
    <name evidence="1" type="ORF">PLANPX_1524</name>
</gene>